<dbReference type="GO" id="GO:0005634">
    <property type="term" value="C:nucleus"/>
    <property type="evidence" value="ECO:0007669"/>
    <property type="project" value="TreeGrafter"/>
</dbReference>
<dbReference type="CDD" id="cd12148">
    <property type="entry name" value="fungal_TF_MHR"/>
    <property type="match status" value="1"/>
</dbReference>
<dbReference type="GO" id="GO:0001228">
    <property type="term" value="F:DNA-binding transcription activator activity, RNA polymerase II-specific"/>
    <property type="evidence" value="ECO:0007669"/>
    <property type="project" value="TreeGrafter"/>
</dbReference>
<keyword evidence="4" id="KW-0238">DNA-binding</keyword>
<keyword evidence="5" id="KW-0804">Transcription</keyword>
<keyword evidence="1" id="KW-0479">Metal-binding</keyword>
<dbReference type="InterPro" id="IPR001138">
    <property type="entry name" value="Zn2Cys6_DnaBD"/>
</dbReference>
<keyword evidence="3" id="KW-0805">Transcription regulation</keyword>
<dbReference type="AlphaFoldDB" id="A0A9X0C3D2"/>
<evidence type="ECO:0000313" key="10">
    <source>
        <dbReference type="Proteomes" id="UP001149954"/>
    </source>
</evidence>
<reference evidence="9" key="1">
    <citation type="submission" date="2022-12" db="EMBL/GenBank/DDBJ databases">
        <authorList>
            <person name="Petersen C."/>
        </authorList>
    </citation>
    <scope>NUCLEOTIDE SEQUENCE</scope>
    <source>
        <strain evidence="9">IBT 29495</strain>
    </source>
</reference>
<feature type="domain" description="Zn(2)-C6 fungal-type" evidence="8">
    <location>
        <begin position="15"/>
        <end position="44"/>
    </location>
</feature>
<dbReference type="InterPro" id="IPR051430">
    <property type="entry name" value="Fungal_TF_Env_Response"/>
</dbReference>
<dbReference type="Proteomes" id="UP001149954">
    <property type="component" value="Unassembled WGS sequence"/>
</dbReference>
<proteinExistence type="predicted"/>
<evidence type="ECO:0000259" key="8">
    <source>
        <dbReference type="PROSITE" id="PS50048"/>
    </source>
</evidence>
<evidence type="ECO:0000256" key="2">
    <source>
        <dbReference type="ARBA" id="ARBA00022833"/>
    </source>
</evidence>
<evidence type="ECO:0000256" key="6">
    <source>
        <dbReference type="ARBA" id="ARBA00023242"/>
    </source>
</evidence>
<accession>A0A9X0C3D2</accession>
<organism evidence="9 10">
    <name type="scientific">Penicillium fimorum</name>
    <dbReference type="NCBI Taxonomy" id="1882269"/>
    <lineage>
        <taxon>Eukaryota</taxon>
        <taxon>Fungi</taxon>
        <taxon>Dikarya</taxon>
        <taxon>Ascomycota</taxon>
        <taxon>Pezizomycotina</taxon>
        <taxon>Eurotiomycetes</taxon>
        <taxon>Eurotiomycetidae</taxon>
        <taxon>Eurotiales</taxon>
        <taxon>Aspergillaceae</taxon>
        <taxon>Penicillium</taxon>
    </lineage>
</organism>
<dbReference type="GO" id="GO:0006351">
    <property type="term" value="P:DNA-templated transcription"/>
    <property type="evidence" value="ECO:0007669"/>
    <property type="project" value="InterPro"/>
</dbReference>
<sequence length="692" mass="78941">MSSAVQRKRKRPLLSCVECRRRKISCDREDPCGRCAKAEIPCVYQAQPNQPVSRPSIPSEAATRRMITPPLALNSPIISQSGSTLKPDRHEPPPTGEVRGILSKARLLGTTHTINTYRECDVMYTDTVREVVTSDTQALIGAAKRLARAIKNRPVVPFPTTADAIEALPSRQVVDTLVDHYLWVIEGPFRIFHTPTFRREYEAFWATPSSSTTLFVLNLMLVMSIGARFWHDEIVEAQLRGDARRWIETAQMWLSNLHKELATLAGLQAQCLLSLARQFYQVKPQLVWLSQGTLLRAAIFMGLHRDGRHFPQISFFQAEMRRRLWTTILELEVQSMMDTGMTPMLGLKDFDSKPPLNLNDEDFDNMTALPPQPRPISEWTQTSLQLLLRQSMDVRIEIVCLVNNSFSEPSYEDILQWSGTLSTLHGDISRILAQPTNGEPLPHHHPNALDRNHLNYMTRRFFLALHRPFAVKAFHNPKYYYSRKVCVDNALLLLTPEADPDFDRLVHVSFSLFRYTMHHAATLLCLDMIAQIKEDRVEHGLLPFHQESRATMLETIRVIGRITEQRLRFGETNVKSHIFLHMAIAQIEAMEQGLEIRPRILAASKKSAENALNVLKEQSDLPLEGTEVDYSQFGNLETRQSSMESSLNPFKSLNPDDIDYDLGNATSWLFPGWDHAYYSLRSFQGSNEELTG</sequence>
<dbReference type="Pfam" id="PF00172">
    <property type="entry name" value="Zn_clus"/>
    <property type="match status" value="1"/>
</dbReference>
<dbReference type="Pfam" id="PF04082">
    <property type="entry name" value="Fungal_trans"/>
    <property type="match status" value="1"/>
</dbReference>
<dbReference type="OrthoDB" id="4337792at2759"/>
<dbReference type="GO" id="GO:0008270">
    <property type="term" value="F:zinc ion binding"/>
    <property type="evidence" value="ECO:0007669"/>
    <property type="project" value="InterPro"/>
</dbReference>
<gene>
    <name evidence="9" type="ORF">N7463_008525</name>
</gene>
<evidence type="ECO:0000256" key="3">
    <source>
        <dbReference type="ARBA" id="ARBA00023015"/>
    </source>
</evidence>
<protein>
    <recommendedName>
        <fullName evidence="8">Zn(2)-C6 fungal-type domain-containing protein</fullName>
    </recommendedName>
</protein>
<keyword evidence="2" id="KW-0862">Zinc</keyword>
<evidence type="ECO:0000256" key="7">
    <source>
        <dbReference type="SAM" id="MobiDB-lite"/>
    </source>
</evidence>
<dbReference type="CDD" id="cd00067">
    <property type="entry name" value="GAL4"/>
    <property type="match status" value="1"/>
</dbReference>
<dbReference type="SMART" id="SM00906">
    <property type="entry name" value="Fungal_trans"/>
    <property type="match status" value="1"/>
</dbReference>
<feature type="region of interest" description="Disordered" evidence="7">
    <location>
        <begin position="76"/>
        <end position="96"/>
    </location>
</feature>
<evidence type="ECO:0000256" key="4">
    <source>
        <dbReference type="ARBA" id="ARBA00023125"/>
    </source>
</evidence>
<dbReference type="PROSITE" id="PS50048">
    <property type="entry name" value="ZN2_CY6_FUNGAL_2"/>
    <property type="match status" value="1"/>
</dbReference>
<dbReference type="GO" id="GO:0000978">
    <property type="term" value="F:RNA polymerase II cis-regulatory region sequence-specific DNA binding"/>
    <property type="evidence" value="ECO:0007669"/>
    <property type="project" value="TreeGrafter"/>
</dbReference>
<evidence type="ECO:0000256" key="1">
    <source>
        <dbReference type="ARBA" id="ARBA00022723"/>
    </source>
</evidence>
<evidence type="ECO:0000313" key="9">
    <source>
        <dbReference type="EMBL" id="KAJ5496538.1"/>
    </source>
</evidence>
<keyword evidence="6" id="KW-0539">Nucleus</keyword>
<dbReference type="SMART" id="SM00066">
    <property type="entry name" value="GAL4"/>
    <property type="match status" value="1"/>
</dbReference>
<dbReference type="SUPFAM" id="SSF57701">
    <property type="entry name" value="Zn2/Cys6 DNA-binding domain"/>
    <property type="match status" value="1"/>
</dbReference>
<dbReference type="Gene3D" id="4.10.240.10">
    <property type="entry name" value="Zn(2)-C6 fungal-type DNA-binding domain"/>
    <property type="match status" value="1"/>
</dbReference>
<dbReference type="PANTHER" id="PTHR31944:SF131">
    <property type="entry name" value="HEME-RESPONSIVE ZINC FINGER TRANSCRIPTION FACTOR HAP1"/>
    <property type="match status" value="1"/>
</dbReference>
<comment type="caution">
    <text evidence="9">The sequence shown here is derived from an EMBL/GenBank/DDBJ whole genome shotgun (WGS) entry which is preliminary data.</text>
</comment>
<name>A0A9X0C3D2_9EURO</name>
<dbReference type="EMBL" id="JAPWDS010000005">
    <property type="protein sequence ID" value="KAJ5496538.1"/>
    <property type="molecule type" value="Genomic_DNA"/>
</dbReference>
<reference evidence="9" key="2">
    <citation type="journal article" date="2023" name="IMA Fungus">
        <title>Comparative genomic study of the Penicillium genus elucidates a diverse pangenome and 15 lateral gene transfer events.</title>
        <authorList>
            <person name="Petersen C."/>
            <person name="Sorensen T."/>
            <person name="Nielsen M.R."/>
            <person name="Sondergaard T.E."/>
            <person name="Sorensen J.L."/>
            <person name="Fitzpatrick D.A."/>
            <person name="Frisvad J.C."/>
            <person name="Nielsen K.L."/>
        </authorList>
    </citation>
    <scope>NUCLEOTIDE SEQUENCE</scope>
    <source>
        <strain evidence="9">IBT 29495</strain>
    </source>
</reference>
<dbReference type="InterPro" id="IPR007219">
    <property type="entry name" value="XnlR_reg_dom"/>
</dbReference>
<dbReference type="InterPro" id="IPR036864">
    <property type="entry name" value="Zn2-C6_fun-type_DNA-bd_sf"/>
</dbReference>
<evidence type="ECO:0000256" key="5">
    <source>
        <dbReference type="ARBA" id="ARBA00023163"/>
    </source>
</evidence>
<keyword evidence="10" id="KW-1185">Reference proteome</keyword>
<dbReference type="PROSITE" id="PS00463">
    <property type="entry name" value="ZN2_CY6_FUNGAL_1"/>
    <property type="match status" value="1"/>
</dbReference>
<dbReference type="PANTHER" id="PTHR31944">
    <property type="entry name" value="HEME-RESPONSIVE ZINC FINGER TRANSCRIPTION FACTOR HAP1"/>
    <property type="match status" value="1"/>
</dbReference>